<evidence type="ECO:0000313" key="2">
    <source>
        <dbReference type="EMBL" id="MPM77570.1"/>
    </source>
</evidence>
<feature type="region of interest" description="Disordered" evidence="1">
    <location>
        <begin position="1"/>
        <end position="22"/>
    </location>
</feature>
<proteinExistence type="predicted"/>
<dbReference type="EMBL" id="VSSQ01028037">
    <property type="protein sequence ID" value="MPM77570.1"/>
    <property type="molecule type" value="Genomic_DNA"/>
</dbReference>
<reference evidence="2" key="1">
    <citation type="submission" date="2019-08" db="EMBL/GenBank/DDBJ databases">
        <authorList>
            <person name="Kucharzyk K."/>
            <person name="Murdoch R.W."/>
            <person name="Higgins S."/>
            <person name="Loffler F."/>
        </authorList>
    </citation>
    <scope>NUCLEOTIDE SEQUENCE</scope>
</reference>
<sequence length="50" mass="5493">MRPLPAGEGVGGESGMHHGKRRLIIQVRQIQVKAPQLRRRQHALVDNGSG</sequence>
<organism evidence="2">
    <name type="scientific">bioreactor metagenome</name>
    <dbReference type="NCBI Taxonomy" id="1076179"/>
    <lineage>
        <taxon>unclassified sequences</taxon>
        <taxon>metagenomes</taxon>
        <taxon>ecological metagenomes</taxon>
    </lineage>
</organism>
<gene>
    <name evidence="2" type="ORF">SDC9_124576</name>
</gene>
<protein>
    <submittedName>
        <fullName evidence="2">Uncharacterized protein</fullName>
    </submittedName>
</protein>
<dbReference type="AlphaFoldDB" id="A0A645CKR1"/>
<accession>A0A645CKR1</accession>
<evidence type="ECO:0000256" key="1">
    <source>
        <dbReference type="SAM" id="MobiDB-lite"/>
    </source>
</evidence>
<name>A0A645CKR1_9ZZZZ</name>
<comment type="caution">
    <text evidence="2">The sequence shown here is derived from an EMBL/GenBank/DDBJ whole genome shotgun (WGS) entry which is preliminary data.</text>
</comment>